<protein>
    <submittedName>
        <fullName evidence="5">3-mercaptopyruvate sulfurtransferase</fullName>
    </submittedName>
</protein>
<evidence type="ECO:0000313" key="6">
    <source>
        <dbReference type="Proteomes" id="UP000014184"/>
    </source>
</evidence>
<dbReference type="SMART" id="SM00450">
    <property type="entry name" value="RHOD"/>
    <property type="match status" value="2"/>
</dbReference>
<evidence type="ECO:0000256" key="2">
    <source>
        <dbReference type="ARBA" id="ARBA00022737"/>
    </source>
</evidence>
<comment type="caution">
    <text evidence="5">The sequence shown here is derived from an EMBL/GenBank/DDBJ whole genome shotgun (WGS) entry which is preliminary data.</text>
</comment>
<dbReference type="RefSeq" id="WP_016188132.1">
    <property type="nucleotide sequence ID" value="NZ_AOSG01000008.1"/>
</dbReference>
<reference evidence="5 6" key="1">
    <citation type="journal article" date="2013" name="Genome Announc.">
        <title>Draft Genome Sequence of the Lignocellulose Decomposer Thermobifida fusca Strain TM51.</title>
        <authorList>
            <person name="Toth A."/>
            <person name="Barna T."/>
            <person name="Nagy I."/>
            <person name="Horvath B."/>
            <person name="Nagy I."/>
            <person name="Tancsics A."/>
            <person name="Kriszt B."/>
            <person name="Baka E."/>
            <person name="Fekete C."/>
            <person name="Kukolya J."/>
        </authorList>
    </citation>
    <scope>NUCLEOTIDE SEQUENCE [LARGE SCALE GENOMIC DNA]</scope>
    <source>
        <strain evidence="5 6">TM51</strain>
    </source>
</reference>
<feature type="region of interest" description="Disordered" evidence="3">
    <location>
        <begin position="136"/>
        <end position="155"/>
    </location>
</feature>
<evidence type="ECO:0000256" key="1">
    <source>
        <dbReference type="ARBA" id="ARBA00022679"/>
    </source>
</evidence>
<sequence length="285" mass="30207">MARSESAASPSFPVIVTADWLRAHADEVILADVRWYLDGRSGRQAYRDGHLPGAVFVDVDTDLAAPPSPAGGRHPLPDPADFAAALSRLGIGDDSVVVAYDDAGGSTAARLVWMLRVLGTRAALLDGGLQAWPGPLETGDVTAEPRTRTPVPWPADRVVDTDTVRQELGEPGRLLLDARTFGRFTGEQPAPVDARPGHIPGARSASWQDNLDDTGRFAPPDVLQARFRALGVDTATSVTVYCGSGVTACHDLLALEHAGFPDARLYPGSWSAWGADESLPVQTGE</sequence>
<evidence type="ECO:0000256" key="3">
    <source>
        <dbReference type="SAM" id="MobiDB-lite"/>
    </source>
</evidence>
<feature type="region of interest" description="Disordered" evidence="3">
    <location>
        <begin position="187"/>
        <end position="213"/>
    </location>
</feature>
<dbReference type="Pfam" id="PF00581">
    <property type="entry name" value="Rhodanese"/>
    <property type="match status" value="2"/>
</dbReference>
<dbReference type="InterPro" id="IPR036873">
    <property type="entry name" value="Rhodanese-like_dom_sf"/>
</dbReference>
<dbReference type="InterPro" id="IPR001763">
    <property type="entry name" value="Rhodanese-like_dom"/>
</dbReference>
<name>A0A9P2TC40_THEFU</name>
<keyword evidence="1" id="KW-0808">Transferase</keyword>
<feature type="domain" description="Rhodanese" evidence="4">
    <location>
        <begin position="24"/>
        <end position="138"/>
    </location>
</feature>
<dbReference type="EMBL" id="AOSG01000008">
    <property type="protein sequence ID" value="EOR72611.1"/>
    <property type="molecule type" value="Genomic_DNA"/>
</dbReference>
<proteinExistence type="predicted"/>
<organism evidence="5 6">
    <name type="scientific">Thermobifida fusca TM51</name>
    <dbReference type="NCBI Taxonomy" id="1169414"/>
    <lineage>
        <taxon>Bacteria</taxon>
        <taxon>Bacillati</taxon>
        <taxon>Actinomycetota</taxon>
        <taxon>Actinomycetes</taxon>
        <taxon>Streptosporangiales</taxon>
        <taxon>Nocardiopsidaceae</taxon>
        <taxon>Thermobifida</taxon>
    </lineage>
</organism>
<dbReference type="SUPFAM" id="SSF52821">
    <property type="entry name" value="Rhodanese/Cell cycle control phosphatase"/>
    <property type="match status" value="2"/>
</dbReference>
<dbReference type="PROSITE" id="PS00380">
    <property type="entry name" value="RHODANESE_1"/>
    <property type="match status" value="1"/>
</dbReference>
<evidence type="ECO:0000313" key="5">
    <source>
        <dbReference type="EMBL" id="EOR72611.1"/>
    </source>
</evidence>
<dbReference type="GO" id="GO:0004792">
    <property type="term" value="F:thiosulfate-cyanide sulfurtransferase activity"/>
    <property type="evidence" value="ECO:0007669"/>
    <property type="project" value="InterPro"/>
</dbReference>
<accession>A0A9P2TC40</accession>
<dbReference type="AlphaFoldDB" id="A0A9P2TC40"/>
<dbReference type="Proteomes" id="UP000014184">
    <property type="component" value="Unassembled WGS sequence"/>
</dbReference>
<dbReference type="InterPro" id="IPR045078">
    <property type="entry name" value="TST/MPST-like"/>
</dbReference>
<feature type="domain" description="Rhodanese" evidence="4">
    <location>
        <begin position="169"/>
        <end position="282"/>
    </location>
</feature>
<keyword evidence="2" id="KW-0677">Repeat</keyword>
<gene>
    <name evidence="5" type="ORF">TM51_02105</name>
</gene>
<dbReference type="InterPro" id="IPR001307">
    <property type="entry name" value="Thiosulphate_STrfase_CS"/>
</dbReference>
<dbReference type="CDD" id="cd01448">
    <property type="entry name" value="TST_Repeat_1"/>
    <property type="match status" value="1"/>
</dbReference>
<dbReference type="PANTHER" id="PTHR11364">
    <property type="entry name" value="THIOSULFATE SULFERTANSFERASE"/>
    <property type="match status" value="1"/>
</dbReference>
<dbReference type="PANTHER" id="PTHR11364:SF27">
    <property type="entry name" value="SULFURTRANSFERASE"/>
    <property type="match status" value="1"/>
</dbReference>
<dbReference type="CDD" id="cd01449">
    <property type="entry name" value="TST_Repeat_2"/>
    <property type="match status" value="1"/>
</dbReference>
<dbReference type="PROSITE" id="PS50206">
    <property type="entry name" value="RHODANESE_3"/>
    <property type="match status" value="2"/>
</dbReference>
<dbReference type="Gene3D" id="3.40.250.10">
    <property type="entry name" value="Rhodanese-like domain"/>
    <property type="match status" value="2"/>
</dbReference>
<evidence type="ECO:0000259" key="4">
    <source>
        <dbReference type="PROSITE" id="PS50206"/>
    </source>
</evidence>
<keyword evidence="6" id="KW-1185">Reference proteome</keyword>